<organism evidence="2 4">
    <name type="scientific">Pseudomonas tohonis</name>
    <dbReference type="NCBI Taxonomy" id="2725477"/>
    <lineage>
        <taxon>Bacteria</taxon>
        <taxon>Pseudomonadati</taxon>
        <taxon>Pseudomonadota</taxon>
        <taxon>Gammaproteobacteria</taxon>
        <taxon>Pseudomonadales</taxon>
        <taxon>Pseudomonadaceae</taxon>
        <taxon>Pseudomonas</taxon>
    </lineage>
</organism>
<dbReference type="RefSeq" id="WP_173175795.1">
    <property type="nucleotide sequence ID" value="NZ_AP023189.1"/>
</dbReference>
<sequence length="84" mass="10013">MNEIRWTRKAIKQLRRTASIDQKRIYDAVQALAAMPDVRNVKALVHHQFGYRLRVGLYRVIFDWDGSIQIVSIEEVKKRDEHTY</sequence>
<evidence type="ECO:0000313" key="4">
    <source>
        <dbReference type="Proteomes" id="UP000509383"/>
    </source>
</evidence>
<evidence type="ECO:0000256" key="1">
    <source>
        <dbReference type="ARBA" id="ARBA00022649"/>
    </source>
</evidence>
<evidence type="ECO:0000313" key="2">
    <source>
        <dbReference type="EMBL" id="BCG24668.1"/>
    </source>
</evidence>
<evidence type="ECO:0000313" key="3">
    <source>
        <dbReference type="EMBL" id="GJN51973.1"/>
    </source>
</evidence>
<dbReference type="InterPro" id="IPR007712">
    <property type="entry name" value="RelE/ParE_toxin"/>
</dbReference>
<dbReference type="EMBL" id="AP023189">
    <property type="protein sequence ID" value="BCG24668.1"/>
    <property type="molecule type" value="Genomic_DNA"/>
</dbReference>
<dbReference type="Proteomes" id="UP001054892">
    <property type="component" value="Unassembled WGS sequence"/>
</dbReference>
<dbReference type="InterPro" id="IPR052747">
    <property type="entry name" value="TA_system_RelE_toxin"/>
</dbReference>
<name>A0A6J4E5H7_9PSED</name>
<dbReference type="SUPFAM" id="SSF143011">
    <property type="entry name" value="RelE-like"/>
    <property type="match status" value="1"/>
</dbReference>
<dbReference type="PANTHER" id="PTHR38813:SF1">
    <property type="entry name" value="TOXIN RELE1-RELATED"/>
    <property type="match status" value="1"/>
</dbReference>
<dbReference type="Gene3D" id="3.30.2310.20">
    <property type="entry name" value="RelE-like"/>
    <property type="match status" value="1"/>
</dbReference>
<dbReference type="Pfam" id="PF05016">
    <property type="entry name" value="ParE_toxin"/>
    <property type="match status" value="1"/>
</dbReference>
<reference evidence="2 4" key="1">
    <citation type="submission" date="2020-05" db="EMBL/GenBank/DDBJ databases">
        <title>Characterization of novel class B3 metallo-beta-lactamase from novel Pseudomonas species.</title>
        <authorList>
            <person name="Yamada K."/>
            <person name="Aoki K."/>
            <person name="Ishii Y."/>
        </authorList>
    </citation>
    <scope>NUCLEOTIDE SEQUENCE [LARGE SCALE GENOMIC DNA]</scope>
    <source>
        <strain evidence="2 4">TUM18999</strain>
        <strain evidence="3 5">TUM20286</strain>
    </source>
</reference>
<dbReference type="PANTHER" id="PTHR38813">
    <property type="match status" value="1"/>
</dbReference>
<protein>
    <submittedName>
        <fullName evidence="2">Cytotoxic translational repressor of toxin-antitoxin stability system</fullName>
    </submittedName>
</protein>
<dbReference type="KEGG" id="ptw:TUM18999_28590"/>
<keyword evidence="1" id="KW-1277">Toxin-antitoxin system</keyword>
<dbReference type="InterPro" id="IPR035093">
    <property type="entry name" value="RelE/ParE_toxin_dom_sf"/>
</dbReference>
<keyword evidence="5" id="KW-1185">Reference proteome</keyword>
<dbReference type="AlphaFoldDB" id="A0A6J4E5H7"/>
<evidence type="ECO:0000313" key="5">
    <source>
        <dbReference type="Proteomes" id="UP001054892"/>
    </source>
</evidence>
<accession>A0A6J4E5H7</accession>
<gene>
    <name evidence="2" type="ORF">TUM18999_28590</name>
    <name evidence="3" type="ORF">TUM20286_17250</name>
</gene>
<dbReference type="EMBL" id="BQKM01000003">
    <property type="protein sequence ID" value="GJN51973.1"/>
    <property type="molecule type" value="Genomic_DNA"/>
</dbReference>
<proteinExistence type="predicted"/>
<dbReference type="Proteomes" id="UP000509383">
    <property type="component" value="Chromosome"/>
</dbReference>